<evidence type="ECO:0008006" key="4">
    <source>
        <dbReference type="Google" id="ProtNLM"/>
    </source>
</evidence>
<dbReference type="SMART" id="SM00710">
    <property type="entry name" value="PbH1"/>
    <property type="match status" value="5"/>
</dbReference>
<dbReference type="STRING" id="1770053.SAMN05216551_1012"/>
<dbReference type="Gene3D" id="2.160.20.10">
    <property type="entry name" value="Single-stranded right-handed beta-helix, Pectin lyase-like"/>
    <property type="match status" value="1"/>
</dbReference>
<dbReference type="AlphaFoldDB" id="A0A1H2PIA8"/>
<proteinExistence type="predicted"/>
<gene>
    <name evidence="2" type="ORF">SAMN05216551_1012</name>
</gene>
<name>A0A1H2PIA8_9BURK</name>
<dbReference type="InterPro" id="IPR012334">
    <property type="entry name" value="Pectin_lyas_fold"/>
</dbReference>
<feature type="chain" id="PRO_5017354753" description="Right handed beta helix domain-containing protein" evidence="1">
    <location>
        <begin position="27"/>
        <end position="849"/>
    </location>
</feature>
<dbReference type="EMBL" id="FNLO01000001">
    <property type="protein sequence ID" value="SDV46017.1"/>
    <property type="molecule type" value="Genomic_DNA"/>
</dbReference>
<keyword evidence="3" id="KW-1185">Reference proteome</keyword>
<reference evidence="3" key="1">
    <citation type="submission" date="2016-09" db="EMBL/GenBank/DDBJ databases">
        <authorList>
            <person name="Varghese N."/>
            <person name="Submissions S."/>
        </authorList>
    </citation>
    <scope>NUCLEOTIDE SEQUENCE [LARGE SCALE GENOMIC DNA]</scope>
    <source>
        <strain evidence="3">JS23</strain>
    </source>
</reference>
<evidence type="ECO:0000256" key="1">
    <source>
        <dbReference type="SAM" id="SignalP"/>
    </source>
</evidence>
<dbReference type="Proteomes" id="UP000243719">
    <property type="component" value="Unassembled WGS sequence"/>
</dbReference>
<dbReference type="SUPFAM" id="SSF51126">
    <property type="entry name" value="Pectin lyase-like"/>
    <property type="match status" value="2"/>
</dbReference>
<feature type="signal peptide" evidence="1">
    <location>
        <begin position="1"/>
        <end position="26"/>
    </location>
</feature>
<dbReference type="InterPro" id="IPR011050">
    <property type="entry name" value="Pectin_lyase_fold/virulence"/>
</dbReference>
<protein>
    <recommendedName>
        <fullName evidence="4">Right handed beta helix domain-containing protein</fullName>
    </recommendedName>
</protein>
<organism evidence="2 3">
    <name type="scientific">Chitinasiproducens palmae</name>
    <dbReference type="NCBI Taxonomy" id="1770053"/>
    <lineage>
        <taxon>Bacteria</taxon>
        <taxon>Pseudomonadati</taxon>
        <taxon>Pseudomonadota</taxon>
        <taxon>Betaproteobacteria</taxon>
        <taxon>Burkholderiales</taxon>
        <taxon>Burkholderiaceae</taxon>
        <taxon>Chitinasiproducens</taxon>
    </lineage>
</organism>
<accession>A0A1H2PIA8</accession>
<keyword evidence="1" id="KW-0732">Signal</keyword>
<dbReference type="InterPro" id="IPR006626">
    <property type="entry name" value="PbH1"/>
</dbReference>
<evidence type="ECO:0000313" key="3">
    <source>
        <dbReference type="Proteomes" id="UP000243719"/>
    </source>
</evidence>
<sequence length="849" mass="90801">MQKRRQALKTFVGGMLSGVLIRDAHAAPNVLPAPTTGTPTRSSVPPLTQPVQPGDEVRVYRSGVEHATTVGRLVDKAAGDRLETLEALMGFKGNAEIVTVTDPLRGGDFVIDSATSGPVDGVLTLRDGQGRRRRRVFSGPLLAKWWGVSGDGRACGDALAHAYEAVMRTGGALCLPPGEVNCGTTRYALKADAQTKPFVITSEGYTLLSYDNVDPPSRPSGRDWVTEPVLFSYTGQSVAQPAPPCIFDGQKVGMSYQRQRNKGGTDLATLGQTHPTPHSVGTQAIRFEHVVRPEVRCMRIADVYGNGILAKGCLDPIFADNQLINVSGNNVVSRTGSMSRDSDGGGIFVSGGYGGTIENNIVWNERRYLVDFKSPDNGQAMKDTLCGYIGVWAEFAMNIDEIKPVAPFDGLIEASSKVNSEKRRDNRNRKTVIRGNTVYGYVIGIKTEADVVATISDNCVLNCYLPIFASGTTGVIEHNYVDMLQCGSIRCPQNGLETVRAHIPGHTFGQDGPSSTGLTIRDNTIHTANAYPAFGLSRDAVTIADNTVWFSGTRAGPIVATGGASRLDKSPTISGNRFFYGKDVASVTETMTTYTTALAYTSNIHISFSTARIKFNFGSFKTPSEGAHIARNSFYGDFDVTTEIGNSVVEKNTFVRSEGCPGGRCLHVSSLAKRSVVSDNAFHLQSAIAEIPLWVEGEQCRVEGNVFQLSGTAKPTVPALSKSEQAQRLQSWHANTITGNAQGLALVFGYNLQAPSFTANVSDGPAHCVVCPSGAPYGPVQYDCTNGFEGGFSASPMPEPNTSGRLAASVKPVRGMRLPPYLYPKAGGAEGEVYIDAQSGWKKYGVISA</sequence>
<evidence type="ECO:0000313" key="2">
    <source>
        <dbReference type="EMBL" id="SDV46017.1"/>
    </source>
</evidence>